<evidence type="ECO:0000256" key="1">
    <source>
        <dbReference type="SAM" id="MobiDB-lite"/>
    </source>
</evidence>
<dbReference type="RefSeq" id="XP_038791885.1">
    <property type="nucleotide sequence ID" value="XM_038926029.1"/>
</dbReference>
<proteinExistence type="predicted"/>
<name>A0A8H7BH49_9PLEO</name>
<dbReference type="AlphaFoldDB" id="A0A8H7BH49"/>
<organism evidence="2 3">
    <name type="scientific">Alternaria burnsii</name>
    <dbReference type="NCBI Taxonomy" id="1187904"/>
    <lineage>
        <taxon>Eukaryota</taxon>
        <taxon>Fungi</taxon>
        <taxon>Dikarya</taxon>
        <taxon>Ascomycota</taxon>
        <taxon>Pezizomycotina</taxon>
        <taxon>Dothideomycetes</taxon>
        <taxon>Pleosporomycetidae</taxon>
        <taxon>Pleosporales</taxon>
        <taxon>Pleosporineae</taxon>
        <taxon>Pleosporaceae</taxon>
        <taxon>Alternaria</taxon>
        <taxon>Alternaria sect. Alternaria</taxon>
    </lineage>
</organism>
<keyword evidence="3" id="KW-1185">Reference proteome</keyword>
<protein>
    <submittedName>
        <fullName evidence="2">Uncharacterized protein</fullName>
    </submittedName>
</protein>
<feature type="region of interest" description="Disordered" evidence="1">
    <location>
        <begin position="490"/>
        <end position="510"/>
    </location>
</feature>
<sequence>MRDYVLAKVPFPQRIILGYLAYRGIVKKLQDQGTGRFSNDEVRSFHMDIWQSQLYPIHPSNIHTQVYFGILQDLYAIRLYNSVTWYPLTTLSTMRLTTSVIAGFIAVSAATPAGLTIPSTPTSGSADAVTARSTPVDGNWHIGCDANNYCSYYQDSDIAAESSADSLSSRTITLSEATCKQCTSQDPCDYCDHSKFSCRDCDHYQCEDGYLRYQTHCFDIQPELAEAIRNNTGVTDVPGVTATIYETATSTSVETSSIVLPTPTFDSAITITSTAVTNTITHMIFPPRHSVLAPRDGVASNDVGSQPPVRRNAAFKQSQCTPCDALTCPECHNDCAECEKFVCNDLAAHLTVCMSVRSRWQPPNFNISASAPSETTTVVVMPQPGTTTTTQTVLYSTSISTIPPPSVSTVTISTIPSPPAVTVTVSAPPASTTTVVVVPQHPTTITTTIVSVPPVSPSTVTIYSQAPQNSVVVVASPRLQTSTVTMIPQRPQPSTVTVTRQRPQPSTVTVEKPASTIVYHYQDPASTVVVQPPTVTASRSPSVIEIPMTMITTATHTVARSVRAVHTPAPMSSRDIAMAKTTCNICDGNTECDGCDFACDENCFYFLCKDAVSGSEVCVSVPEDAKAFKANDASMTPSDFLGSAAMLLVLDDAEDPTSNASARHLQPAISNGTRPNFAFAEEDCYLCEVGDESCGMCDWQFTCGTKKRCFHNGAREVVEMCFETGEKCRP</sequence>
<dbReference type="GeneID" id="62199207"/>
<dbReference type="EMBL" id="JAAABM010000001">
    <property type="protein sequence ID" value="KAF7682006.1"/>
    <property type="molecule type" value="Genomic_DNA"/>
</dbReference>
<evidence type="ECO:0000313" key="3">
    <source>
        <dbReference type="Proteomes" id="UP000596902"/>
    </source>
</evidence>
<evidence type="ECO:0000313" key="2">
    <source>
        <dbReference type="EMBL" id="KAF7682006.1"/>
    </source>
</evidence>
<feature type="compositionally biased region" description="Polar residues" evidence="1">
    <location>
        <begin position="490"/>
        <end position="509"/>
    </location>
</feature>
<reference evidence="2" key="2">
    <citation type="submission" date="2020-08" db="EMBL/GenBank/DDBJ databases">
        <title>Draft Genome Sequence of Cumin Blight Pathogen Alternaria burnsii.</title>
        <authorList>
            <person name="Feng Z."/>
        </authorList>
    </citation>
    <scope>NUCLEOTIDE SEQUENCE</scope>
    <source>
        <strain evidence="2">CBS107.38</strain>
    </source>
</reference>
<accession>A0A8H7BH49</accession>
<gene>
    <name evidence="2" type="ORF">GT037_000982</name>
</gene>
<dbReference type="Proteomes" id="UP000596902">
    <property type="component" value="Unassembled WGS sequence"/>
</dbReference>
<reference evidence="2" key="1">
    <citation type="submission" date="2020-01" db="EMBL/GenBank/DDBJ databases">
        <authorList>
            <person name="Feng Z.H.Z."/>
        </authorList>
    </citation>
    <scope>NUCLEOTIDE SEQUENCE</scope>
    <source>
        <strain evidence="2">CBS107.38</strain>
    </source>
</reference>
<comment type="caution">
    <text evidence="2">The sequence shown here is derived from an EMBL/GenBank/DDBJ whole genome shotgun (WGS) entry which is preliminary data.</text>
</comment>